<feature type="domain" description="SGNH hydrolase-type esterase" evidence="1">
    <location>
        <begin position="53"/>
        <end position="228"/>
    </location>
</feature>
<dbReference type="Pfam" id="PF13472">
    <property type="entry name" value="Lipase_GDSL_2"/>
    <property type="match status" value="1"/>
</dbReference>
<dbReference type="Gene3D" id="3.40.50.1110">
    <property type="entry name" value="SGNH hydrolase"/>
    <property type="match status" value="1"/>
</dbReference>
<dbReference type="SUPFAM" id="SSF52266">
    <property type="entry name" value="SGNH hydrolase"/>
    <property type="match status" value="1"/>
</dbReference>
<evidence type="ECO:0000259" key="1">
    <source>
        <dbReference type="Pfam" id="PF13472"/>
    </source>
</evidence>
<protein>
    <submittedName>
        <fullName evidence="2">SGNH/GDSL hydrolase family protein</fullName>
    </submittedName>
</protein>
<dbReference type="CDD" id="cd01836">
    <property type="entry name" value="FeeA_FeeB_like"/>
    <property type="match status" value="1"/>
</dbReference>
<evidence type="ECO:0000313" key="3">
    <source>
        <dbReference type="Proteomes" id="UP000672097"/>
    </source>
</evidence>
<dbReference type="Proteomes" id="UP000672097">
    <property type="component" value="Unassembled WGS sequence"/>
</dbReference>
<comment type="caution">
    <text evidence="2">The sequence shown here is derived from an EMBL/GenBank/DDBJ whole genome shotgun (WGS) entry which is preliminary data.</text>
</comment>
<keyword evidence="3" id="KW-1185">Reference proteome</keyword>
<dbReference type="RefSeq" id="WP_210808219.1">
    <property type="nucleotide sequence ID" value="NZ_JAGQDG010000003.1"/>
</dbReference>
<dbReference type="EMBL" id="JAGQDG010000003">
    <property type="protein sequence ID" value="MBQ0935343.1"/>
    <property type="molecule type" value="Genomic_DNA"/>
</dbReference>
<sequence>MIDKLALAPLLLWQGRQVRRSALRLPEAAGPRQGVEEPEMRFNVESDPLKLLVLGDSSAAGVGVEHQHQALAQPLAAALAHRLARPVAWRLLAQTGHTAADALAQLQASPPEPTDWMLVIVGVNDAVAQTPASRFTHTLDAIDAWGRAHLGLRHTLHSALPPMDQFPLLPWPLRSVLGRDARKLDAAARSRVSCAAGRHHAFLPALPGPAAQWMADDGFHPGRAGYAAWAEHLASFIAQVDEGEVDQGLVA</sequence>
<name>A0ABS5DW20_9BURK</name>
<dbReference type="InterPro" id="IPR036514">
    <property type="entry name" value="SGNH_hydro_sf"/>
</dbReference>
<dbReference type="InterPro" id="IPR013830">
    <property type="entry name" value="SGNH_hydro"/>
</dbReference>
<gene>
    <name evidence="2" type="ORF">KAK11_08390</name>
</gene>
<keyword evidence="2" id="KW-0378">Hydrolase</keyword>
<proteinExistence type="predicted"/>
<reference evidence="2 3" key="1">
    <citation type="submission" date="2021-04" db="EMBL/GenBank/DDBJ databases">
        <title>The genome sequence of type strain Ideonella paludis KCTC 32238.</title>
        <authorList>
            <person name="Liu Y."/>
        </authorList>
    </citation>
    <scope>NUCLEOTIDE SEQUENCE [LARGE SCALE GENOMIC DNA]</scope>
    <source>
        <strain evidence="2 3">KCTC 32238</strain>
    </source>
</reference>
<dbReference type="GO" id="GO:0016787">
    <property type="term" value="F:hydrolase activity"/>
    <property type="evidence" value="ECO:0007669"/>
    <property type="project" value="UniProtKB-KW"/>
</dbReference>
<evidence type="ECO:0000313" key="2">
    <source>
        <dbReference type="EMBL" id="MBQ0935343.1"/>
    </source>
</evidence>
<organism evidence="2 3">
    <name type="scientific">Ideonella paludis</name>
    <dbReference type="NCBI Taxonomy" id="1233411"/>
    <lineage>
        <taxon>Bacteria</taxon>
        <taxon>Pseudomonadati</taxon>
        <taxon>Pseudomonadota</taxon>
        <taxon>Betaproteobacteria</taxon>
        <taxon>Burkholderiales</taxon>
        <taxon>Sphaerotilaceae</taxon>
        <taxon>Ideonella</taxon>
    </lineage>
</organism>
<accession>A0ABS5DW20</accession>